<dbReference type="EMBL" id="QEIV01001175">
    <property type="protein sequence ID" value="PWZ97671.1"/>
    <property type="molecule type" value="Genomic_DNA"/>
</dbReference>
<dbReference type="eggNOG" id="COG4989">
    <property type="taxonomic scope" value="Bacteria"/>
</dbReference>
<reference evidence="4" key="2">
    <citation type="journal article" date="2018" name="Vet. Microbiol.">
        <title>Methicillin-resistant staphylococci amongst veterinary personnel, personnel-owned pets, patients and the hospital environment of two small animal veterinary hospitals.</title>
        <authorList>
            <person name="Worthing K.A."/>
            <person name="Brown J."/>
            <person name="Gerber L."/>
            <person name="Abraham S."/>
            <person name="Trott D."/>
            <person name="Norris J.M."/>
        </authorList>
    </citation>
    <scope>NUCLEOTIDE SEQUENCE</scope>
    <source>
        <strain evidence="4">ST496-2</strain>
    </source>
</reference>
<dbReference type="GeneID" id="93824543"/>
<organism evidence="4 6">
    <name type="scientific">Staphylococcus pseudintermedius</name>
    <dbReference type="NCBI Taxonomy" id="283734"/>
    <lineage>
        <taxon>Bacteria</taxon>
        <taxon>Bacillati</taxon>
        <taxon>Bacillota</taxon>
        <taxon>Bacilli</taxon>
        <taxon>Bacillales</taxon>
        <taxon>Staphylococcaceae</taxon>
        <taxon>Staphylococcus</taxon>
        <taxon>Staphylococcus intermedius group</taxon>
    </lineage>
</organism>
<keyword evidence="7" id="KW-1185">Reference proteome</keyword>
<dbReference type="PRINTS" id="PR00069">
    <property type="entry name" value="ALDKETRDTASE"/>
</dbReference>
<dbReference type="Proteomes" id="UP000600220">
    <property type="component" value="Unassembled WGS sequence"/>
</dbReference>
<evidence type="ECO:0000313" key="2">
    <source>
        <dbReference type="EMBL" id="EGQ4385319.1"/>
    </source>
</evidence>
<evidence type="ECO:0000313" key="7">
    <source>
        <dbReference type="Proteomes" id="UP000600220"/>
    </source>
</evidence>
<dbReference type="PANTHER" id="PTHR43364">
    <property type="entry name" value="NADH-SPECIFIC METHYLGLYOXAL REDUCTASE-RELATED"/>
    <property type="match status" value="1"/>
</dbReference>
<dbReference type="InterPro" id="IPR023210">
    <property type="entry name" value="NADP_OxRdtase_dom"/>
</dbReference>
<feature type="domain" description="NADP-dependent oxidoreductase" evidence="1">
    <location>
        <begin position="23"/>
        <end position="290"/>
    </location>
</feature>
<dbReference type="GO" id="GO:0005829">
    <property type="term" value="C:cytosol"/>
    <property type="evidence" value="ECO:0007669"/>
    <property type="project" value="TreeGrafter"/>
</dbReference>
<evidence type="ECO:0000313" key="5">
    <source>
        <dbReference type="Proteomes" id="UP000246351"/>
    </source>
</evidence>
<dbReference type="GO" id="GO:0016491">
    <property type="term" value="F:oxidoreductase activity"/>
    <property type="evidence" value="ECO:0007669"/>
    <property type="project" value="InterPro"/>
</dbReference>
<dbReference type="EMBL" id="AAXKXX010000015">
    <property type="protein sequence ID" value="EGQ4385319.1"/>
    <property type="molecule type" value="Genomic_DNA"/>
</dbReference>
<dbReference type="CDD" id="cd19092">
    <property type="entry name" value="AKR_BsYcsN_EcYdhF-like"/>
    <property type="match status" value="1"/>
</dbReference>
<dbReference type="InterPro" id="IPR036812">
    <property type="entry name" value="NAD(P)_OxRdtase_dom_sf"/>
</dbReference>
<dbReference type="RefSeq" id="WP_015728721.1">
    <property type="nucleotide sequence ID" value="NZ_BAAFHP010000001.1"/>
</dbReference>
<gene>
    <name evidence="3" type="ORF">DD924_11995</name>
    <name evidence="4" type="ORF">DV961_03100</name>
    <name evidence="2" type="ORF">EGV54_09470</name>
</gene>
<evidence type="ECO:0000259" key="1">
    <source>
        <dbReference type="Pfam" id="PF00248"/>
    </source>
</evidence>
<dbReference type="OrthoDB" id="9773828at2"/>
<evidence type="ECO:0000313" key="3">
    <source>
        <dbReference type="EMBL" id="PWZ97671.1"/>
    </source>
</evidence>
<dbReference type="Gene3D" id="3.20.20.100">
    <property type="entry name" value="NADP-dependent oxidoreductase domain"/>
    <property type="match status" value="1"/>
</dbReference>
<evidence type="ECO:0000313" key="4">
    <source>
        <dbReference type="EMBL" id="REA83293.1"/>
    </source>
</evidence>
<comment type="caution">
    <text evidence="4">The sequence shown here is derived from an EMBL/GenBank/DDBJ whole genome shotgun (WGS) entry which is preliminary data.</text>
</comment>
<protein>
    <submittedName>
        <fullName evidence="4">Oxidoreductase</fullName>
    </submittedName>
</protein>
<dbReference type="AlphaFoldDB" id="A0A166MSQ2"/>
<reference evidence="6" key="3">
    <citation type="journal article" date="2018" name="Vet. Microbiol.">
        <title>Molecular epidemiology of methicillin-resistant staphylococci amongst veterinary personnel, personnel-owned pets, patients and the hospital environment of two companion animal veterinary hospitals.</title>
        <authorList>
            <person name="Worthing K.A."/>
            <person name="Brown J."/>
            <person name="Gerber L."/>
            <person name="Abraham S."/>
            <person name="Trott D."/>
            <person name="Norris J.M."/>
        </authorList>
    </citation>
    <scope>NUCLEOTIDE SEQUENCE [LARGE SCALE GENOMIC DNA]</scope>
    <source>
        <strain evidence="6">ST496-2</strain>
    </source>
</reference>
<reference evidence="3 5" key="1">
    <citation type="journal article" date="2018" name="Vet. Microbiol.">
        <title>Clonal diversity and geographic distribution of methicillin-resistant Staphylococcus pseudintermedius from Australian animals: Discovery of novel sequence types.</title>
        <authorList>
            <person name="Worthing K.A."/>
            <person name="Abraham S."/>
            <person name="Coombs G.W."/>
            <person name="Pang S."/>
            <person name="Saputra S."/>
            <person name="Jordan D."/>
            <person name="Trott D.J."/>
            <person name="Norris J.M."/>
        </authorList>
    </citation>
    <scope>NUCLEOTIDE SEQUENCE [LARGE SCALE GENOMIC DNA]</scope>
    <source>
        <strain evidence="3 5">ST71 3</strain>
    </source>
</reference>
<dbReference type="EMBL" id="QQPC01000014">
    <property type="protein sequence ID" value="REA83293.1"/>
    <property type="molecule type" value="Genomic_DNA"/>
</dbReference>
<name>A0A166MSQ2_STAPS</name>
<dbReference type="InterPro" id="IPR050523">
    <property type="entry name" value="AKR_Detox_Biosynth"/>
</dbReference>
<sequence length="302" mass="34775">MDQITINQHVKYSRVIQGFFRAHQWQKSTQAMNRFIHELVERGVTTMDHADIYGHYTVEKMFGDALALSPELRDKIQIVTKCGIVLPNHIYPEQTDHRYDLSKQHIKRAVERSLKSFQVEYLDSLLIHRPSPLMKPCEITDALKDLVQEGKLLSFGVSNFQRPQYELLNRCLKDDKFHIAVNQIEISPYHLEAFHDGTIDDMYREGVKLMAWGPFAGGRLFDENDPVAARVLPVITRIAKAHHTSVAAVVSAWFKKNPADIMPIIGTERLERVDEVIDGLQLELHDQEWFDIFTAAQGFDIP</sequence>
<reference evidence="2 7" key="4">
    <citation type="submission" date="2018-11" db="EMBL/GenBank/DDBJ databases">
        <authorList>
            <consortium name="Veterinary Laboratory Investigation and Response Network"/>
        </authorList>
    </citation>
    <scope>NUCLEOTIDE SEQUENCE [LARGE SCALE GENOMIC DNA]</scope>
    <source>
        <strain evidence="2 7">SPSE-18-VL-LA-PA-Ryan-0021</strain>
    </source>
</reference>
<accession>A0A166MSQ2</accession>
<dbReference type="Proteomes" id="UP000246351">
    <property type="component" value="Unassembled WGS sequence"/>
</dbReference>
<dbReference type="Proteomes" id="UP000256409">
    <property type="component" value="Unassembled WGS sequence"/>
</dbReference>
<dbReference type="STRING" id="937773.SPSINT_0398"/>
<evidence type="ECO:0000313" key="6">
    <source>
        <dbReference type="Proteomes" id="UP000256409"/>
    </source>
</evidence>
<dbReference type="PANTHER" id="PTHR43364:SF1">
    <property type="entry name" value="OXIDOREDUCTASE YDHF"/>
    <property type="match status" value="1"/>
</dbReference>
<dbReference type="InterPro" id="IPR020471">
    <property type="entry name" value="AKR"/>
</dbReference>
<dbReference type="Pfam" id="PF00248">
    <property type="entry name" value="Aldo_ket_red"/>
    <property type="match status" value="1"/>
</dbReference>
<proteinExistence type="predicted"/>
<dbReference type="SUPFAM" id="SSF51430">
    <property type="entry name" value="NAD(P)-linked oxidoreductase"/>
    <property type="match status" value="1"/>
</dbReference>